<sequence precursor="true">MSRTGVLVLLCLALTVSACSSGKIKTSNNRVIASHHDAARYLIQMAGSNLQPGGRMIAASFADVNNLTTSSTFGRMASQQLVSQFVIEGYSFVEVLMRDNIYIDSQQGEFLLSRAVSDISDTHNAPVVLVGTYAPADDNVFVTAKLIRTTDNVIVASYDYAVPYTRDMRNLLRPMR</sequence>
<dbReference type="KEGG" id="pspi:PS2015_898"/>
<dbReference type="Proteomes" id="UP000065641">
    <property type="component" value="Chromosome"/>
</dbReference>
<organism evidence="3 4">
    <name type="scientific">Pseudohongiella spirulinae</name>
    <dbReference type="NCBI Taxonomy" id="1249552"/>
    <lineage>
        <taxon>Bacteria</taxon>
        <taxon>Pseudomonadati</taxon>
        <taxon>Pseudomonadota</taxon>
        <taxon>Gammaproteobacteria</taxon>
        <taxon>Pseudomonadales</taxon>
        <taxon>Pseudohongiellaceae</taxon>
        <taxon>Pseudohongiella</taxon>
    </lineage>
</organism>
<reference evidence="3 4" key="1">
    <citation type="submission" date="2015-11" db="EMBL/GenBank/DDBJ databases">
        <authorList>
            <person name="Zhang Y."/>
            <person name="Guo Z."/>
        </authorList>
    </citation>
    <scope>NUCLEOTIDE SEQUENCE [LARGE SCALE GENOMIC DNA]</scope>
    <source>
        <strain evidence="3 4">KCTC 32221</strain>
    </source>
</reference>
<dbReference type="EMBL" id="CP013189">
    <property type="protein sequence ID" value="ALO45568.1"/>
    <property type="molecule type" value="Genomic_DNA"/>
</dbReference>
<feature type="domain" description="FlgO" evidence="2">
    <location>
        <begin position="37"/>
        <end position="166"/>
    </location>
</feature>
<name>A0A0S2KB77_9GAMM</name>
<dbReference type="AlphaFoldDB" id="A0A0S2KB77"/>
<protein>
    <recommendedName>
        <fullName evidence="2">FlgO domain-containing protein</fullName>
    </recommendedName>
</protein>
<dbReference type="Pfam" id="PF17680">
    <property type="entry name" value="FlgO"/>
    <property type="match status" value="1"/>
</dbReference>
<accession>A0A0S2KB77</accession>
<evidence type="ECO:0000313" key="4">
    <source>
        <dbReference type="Proteomes" id="UP000065641"/>
    </source>
</evidence>
<evidence type="ECO:0000256" key="1">
    <source>
        <dbReference type="SAM" id="SignalP"/>
    </source>
</evidence>
<proteinExistence type="predicted"/>
<keyword evidence="4" id="KW-1185">Reference proteome</keyword>
<feature type="chain" id="PRO_5006601394" description="FlgO domain-containing protein" evidence="1">
    <location>
        <begin position="19"/>
        <end position="176"/>
    </location>
</feature>
<dbReference type="OrthoDB" id="8479562at2"/>
<evidence type="ECO:0000259" key="2">
    <source>
        <dbReference type="Pfam" id="PF17680"/>
    </source>
</evidence>
<dbReference type="PROSITE" id="PS51257">
    <property type="entry name" value="PROKAR_LIPOPROTEIN"/>
    <property type="match status" value="1"/>
</dbReference>
<dbReference type="InterPro" id="IPR041215">
    <property type="entry name" value="FlgO_dom"/>
</dbReference>
<gene>
    <name evidence="3" type="ORF">PS2015_898</name>
</gene>
<evidence type="ECO:0000313" key="3">
    <source>
        <dbReference type="EMBL" id="ALO45568.1"/>
    </source>
</evidence>
<dbReference type="STRING" id="1249552.PS2015_898"/>
<dbReference type="RefSeq" id="WP_058021098.1">
    <property type="nucleotide sequence ID" value="NZ_CP013189.1"/>
</dbReference>
<keyword evidence="1" id="KW-0732">Signal</keyword>
<feature type="signal peptide" evidence="1">
    <location>
        <begin position="1"/>
        <end position="18"/>
    </location>
</feature>